<keyword evidence="2" id="KW-1185">Reference proteome</keyword>
<comment type="caution">
    <text evidence="1">The sequence shown here is derived from an EMBL/GenBank/DDBJ whole genome shotgun (WGS) entry which is preliminary data.</text>
</comment>
<protein>
    <submittedName>
        <fullName evidence="1">Uncharacterized protein</fullName>
    </submittedName>
</protein>
<dbReference type="Proteomes" id="UP000499080">
    <property type="component" value="Unassembled WGS sequence"/>
</dbReference>
<evidence type="ECO:0000313" key="2">
    <source>
        <dbReference type="Proteomes" id="UP000499080"/>
    </source>
</evidence>
<dbReference type="EMBL" id="BGPR01000065">
    <property type="protein sequence ID" value="GBL89477.1"/>
    <property type="molecule type" value="Genomic_DNA"/>
</dbReference>
<name>A0A4Y2BCJ5_ARAVE</name>
<gene>
    <name evidence="1" type="ORF">AVEN_87822_1</name>
</gene>
<sequence length="90" mass="10528">MFSRWCDVEVGKMMAQLHEEYFGIDIVILNRDERERMTPEFAHTHTLSKLLHQTSGKTFDSRLIKCTNLGFSWNRASNRQPSITEVETLP</sequence>
<accession>A0A4Y2BCJ5</accession>
<dbReference type="AlphaFoldDB" id="A0A4Y2BCJ5"/>
<proteinExistence type="predicted"/>
<reference evidence="1 2" key="1">
    <citation type="journal article" date="2019" name="Sci. Rep.">
        <title>Orb-weaving spider Araneus ventricosus genome elucidates the spidroin gene catalogue.</title>
        <authorList>
            <person name="Kono N."/>
            <person name="Nakamura H."/>
            <person name="Ohtoshi R."/>
            <person name="Moran D.A.P."/>
            <person name="Shinohara A."/>
            <person name="Yoshida Y."/>
            <person name="Fujiwara M."/>
            <person name="Mori M."/>
            <person name="Tomita M."/>
            <person name="Arakawa K."/>
        </authorList>
    </citation>
    <scope>NUCLEOTIDE SEQUENCE [LARGE SCALE GENOMIC DNA]</scope>
</reference>
<evidence type="ECO:0000313" key="1">
    <source>
        <dbReference type="EMBL" id="GBL89477.1"/>
    </source>
</evidence>
<organism evidence="1 2">
    <name type="scientific">Araneus ventricosus</name>
    <name type="common">Orbweaver spider</name>
    <name type="synonym">Epeira ventricosa</name>
    <dbReference type="NCBI Taxonomy" id="182803"/>
    <lineage>
        <taxon>Eukaryota</taxon>
        <taxon>Metazoa</taxon>
        <taxon>Ecdysozoa</taxon>
        <taxon>Arthropoda</taxon>
        <taxon>Chelicerata</taxon>
        <taxon>Arachnida</taxon>
        <taxon>Araneae</taxon>
        <taxon>Araneomorphae</taxon>
        <taxon>Entelegynae</taxon>
        <taxon>Araneoidea</taxon>
        <taxon>Araneidae</taxon>
        <taxon>Araneus</taxon>
    </lineage>
</organism>